<dbReference type="KEGG" id="mpro:BJP34_26840"/>
<dbReference type="Gene3D" id="2.60.120.620">
    <property type="entry name" value="q2cbj1_9rhob like domain"/>
    <property type="match status" value="1"/>
</dbReference>
<dbReference type="SUPFAM" id="SSF51197">
    <property type="entry name" value="Clavaminate synthase-like"/>
    <property type="match status" value="1"/>
</dbReference>
<dbReference type="STRING" id="1458985.BJP34_26840"/>
<dbReference type="Proteomes" id="UP000177870">
    <property type="component" value="Chromosome"/>
</dbReference>
<accession>A0A1D8TY51</accession>
<evidence type="ECO:0000313" key="1">
    <source>
        <dbReference type="EMBL" id="AOX02577.1"/>
    </source>
</evidence>
<protein>
    <recommendedName>
        <fullName evidence="3">Phytanoyl-CoA dioxygenase</fullName>
    </recommendedName>
</protein>
<organism evidence="1 2">
    <name type="scientific">Moorena producens PAL-8-15-08-1</name>
    <dbReference type="NCBI Taxonomy" id="1458985"/>
    <lineage>
        <taxon>Bacteria</taxon>
        <taxon>Bacillati</taxon>
        <taxon>Cyanobacteriota</taxon>
        <taxon>Cyanophyceae</taxon>
        <taxon>Coleofasciculales</taxon>
        <taxon>Coleofasciculaceae</taxon>
        <taxon>Moorena</taxon>
    </lineage>
</organism>
<gene>
    <name evidence="1" type="ORF">BJP34_26840</name>
</gene>
<name>A0A1D8TY51_9CYAN</name>
<dbReference type="EMBL" id="CP017599">
    <property type="protein sequence ID" value="AOX02577.1"/>
    <property type="molecule type" value="Genomic_DNA"/>
</dbReference>
<reference evidence="2" key="1">
    <citation type="submission" date="2016-10" db="EMBL/GenBank/DDBJ databases">
        <title>Comparative genomics uncovers the prolific and rare metabolic potential of the cyanobacterial genus Moorea.</title>
        <authorList>
            <person name="Leao T."/>
            <person name="Castelao G."/>
            <person name="Korobeynikov A."/>
            <person name="Monroe E.A."/>
            <person name="Podell S."/>
            <person name="Glukhov E."/>
            <person name="Allen E."/>
            <person name="Gerwick W.H."/>
            <person name="Gerwick L."/>
        </authorList>
    </citation>
    <scope>NUCLEOTIDE SEQUENCE [LARGE SCALE GENOMIC DNA]</scope>
    <source>
        <strain evidence="2">PAL-8-15-08-1</strain>
    </source>
</reference>
<proteinExistence type="predicted"/>
<sequence>MHPLITKLFIENQKHFNYPYGKRKIYERISKFFSFPTYSIRKDLGISVINCQGKLPSISKKDGFLVWFPKTFDPVSEVIGECRDYIATVDQSIFTKQGEGKEEYLRGIHPDKSKLTESLVKLACDRTLVSIVTKYIGILPIINGVKLLYSPNKKLCEGGAQFFHLDPEGVRQIKLYIYVEDVTEESGPLTLIPAQESQKIYRSYQGGRLTDEWISRLIDPQDFYSITGASGTMIFADTSRCFHFGSRPGKNPRFVIILQYISPFAINFPWFGWVRKPLHAHLVNYNTSMIDQYLLGAQ</sequence>
<evidence type="ECO:0000313" key="2">
    <source>
        <dbReference type="Proteomes" id="UP000177870"/>
    </source>
</evidence>
<dbReference type="AlphaFoldDB" id="A0A1D8TY51"/>
<evidence type="ECO:0008006" key="3">
    <source>
        <dbReference type="Google" id="ProtNLM"/>
    </source>
</evidence>